<dbReference type="EMBL" id="MQSV01000002">
    <property type="protein sequence ID" value="OKL48909.1"/>
    <property type="molecule type" value="Genomic_DNA"/>
</dbReference>
<protein>
    <recommendedName>
        <fullName evidence="4">Glycosidase</fullName>
    </recommendedName>
</protein>
<proteinExistence type="predicted"/>
<feature type="region of interest" description="Disordered" evidence="1">
    <location>
        <begin position="137"/>
        <end position="173"/>
    </location>
</feature>
<evidence type="ECO:0000313" key="2">
    <source>
        <dbReference type="EMBL" id="OKL48909.1"/>
    </source>
</evidence>
<organism evidence="2 3">
    <name type="scientific">Boudabousia liubingyangii</name>
    <dbReference type="NCBI Taxonomy" id="1921764"/>
    <lineage>
        <taxon>Bacteria</taxon>
        <taxon>Bacillati</taxon>
        <taxon>Actinomycetota</taxon>
        <taxon>Actinomycetes</taxon>
        <taxon>Actinomycetales</taxon>
        <taxon>Actinomycetaceae</taxon>
        <taxon>Boudabousia</taxon>
    </lineage>
</organism>
<reference evidence="2 3" key="1">
    <citation type="submission" date="2016-11" db="EMBL/GenBank/DDBJ databases">
        <title>Actinomyces gypaetusis sp. nov. isolated from the vulture Gypaetus barbatus in Qinghai Tibet Plateau China.</title>
        <authorList>
            <person name="Meng X."/>
        </authorList>
    </citation>
    <scope>NUCLEOTIDE SEQUENCE [LARGE SCALE GENOMIC DNA]</scope>
    <source>
        <strain evidence="2 3">VUL4_2</strain>
    </source>
</reference>
<evidence type="ECO:0008006" key="4">
    <source>
        <dbReference type="Google" id="ProtNLM"/>
    </source>
</evidence>
<evidence type="ECO:0000256" key="1">
    <source>
        <dbReference type="SAM" id="MobiDB-lite"/>
    </source>
</evidence>
<dbReference type="AlphaFoldDB" id="A0A1Q5PN17"/>
<accession>A0A1Q5PN17</accession>
<dbReference type="Proteomes" id="UP000186785">
    <property type="component" value="Unassembled WGS sequence"/>
</dbReference>
<comment type="caution">
    <text evidence="2">The sequence shown here is derived from an EMBL/GenBank/DDBJ whole genome shotgun (WGS) entry which is preliminary data.</text>
</comment>
<gene>
    <name evidence="2" type="ORF">BSR29_03435</name>
</gene>
<feature type="compositionally biased region" description="Acidic residues" evidence="1">
    <location>
        <begin position="150"/>
        <end position="159"/>
    </location>
</feature>
<dbReference type="STRING" id="1921764.BSR28_03010"/>
<keyword evidence="3" id="KW-1185">Reference proteome</keyword>
<evidence type="ECO:0000313" key="3">
    <source>
        <dbReference type="Proteomes" id="UP000186785"/>
    </source>
</evidence>
<sequence length="440" mass="49074">MTSLLVHKPLRYPAAWWKSAVIADVPGLLGVDELNWLSAQSLEFAKAGCDALIVRPAKLNLDEQGQVLADLIKHYRRAGTKVIVRLCGGLSEIDLDPHGTFYDEECDQATTLKRAEQVFSMGAAGLDLGLLPPSHVLDEHNQHHPWQPAEDSDSEESGTSDEGAPQLSPRELQCGRDDPFALLVRKLHKVAYNHSPGAIISAFAVDSNEPTFDRHLEYCLYHHLRDDTLLESPWEAQALRDRIGLALTRRDRLGHVAAWRASSSFTELTYASDPTAWFAQNAPVRRRALTLLSLSLPGAVYIRASRLLKLPWLEGLRTYAIMSEEDRRFARNATTRASLLRKSRSLGVGSLAWVSGLDWAGPEVFVQAGANTLTVLNTSDHPIEVPDSYLPLMTSREINPTEDDDSHLLNPDECGWYAFPEAKPVQAKYSDEELRKIFRL</sequence>
<name>A0A1Q5PN17_9ACTO</name>